<keyword evidence="4" id="KW-1185">Reference proteome</keyword>
<dbReference type="Proteomes" id="UP001174936">
    <property type="component" value="Unassembled WGS sequence"/>
</dbReference>
<dbReference type="PANTHER" id="PTHR33112">
    <property type="entry name" value="DOMAIN PROTEIN, PUTATIVE-RELATED"/>
    <property type="match status" value="1"/>
</dbReference>
<dbReference type="Pfam" id="PF06985">
    <property type="entry name" value="HET"/>
    <property type="match status" value="1"/>
</dbReference>
<name>A0AA39Y5E9_9PEZI</name>
<evidence type="ECO:0000313" key="3">
    <source>
        <dbReference type="EMBL" id="KAK0645401.1"/>
    </source>
</evidence>
<organism evidence="3 4">
    <name type="scientific">Cercophora newfieldiana</name>
    <dbReference type="NCBI Taxonomy" id="92897"/>
    <lineage>
        <taxon>Eukaryota</taxon>
        <taxon>Fungi</taxon>
        <taxon>Dikarya</taxon>
        <taxon>Ascomycota</taxon>
        <taxon>Pezizomycotina</taxon>
        <taxon>Sordariomycetes</taxon>
        <taxon>Sordariomycetidae</taxon>
        <taxon>Sordariales</taxon>
        <taxon>Lasiosphaeriaceae</taxon>
        <taxon>Cercophora</taxon>
    </lineage>
</organism>
<proteinExistence type="predicted"/>
<comment type="caution">
    <text evidence="3">The sequence shown here is derived from an EMBL/GenBank/DDBJ whole genome shotgun (WGS) entry which is preliminary data.</text>
</comment>
<evidence type="ECO:0000256" key="1">
    <source>
        <dbReference type="SAM" id="MobiDB-lite"/>
    </source>
</evidence>
<protein>
    <submittedName>
        <fullName evidence="3">Heterokaryon incompatibility protein-domain-containing protein</fullName>
    </submittedName>
</protein>
<sequence>MSFSLFRPVSPPTDGQSTGRITAVPHNATTAHQLTWKLAENWPLCHKCRSLINSPPVTGQRRTYWGEGAKRYASGKCILCRAMLQAIDRFEDHILKRDDIRLRIFGPGALNMICIDPHGRSSRFISLQQGLGTEDTDDAEVMYDHKSDQNGQLTPATISFIQQRLASCLTDPAHSNCGRIVDFAIEWPRRMLKITGEHVVLVDFDDSMIGKFAALSYCWGSKDELHNNPPLTLNASTLNKLQSGIETCKLPLTLKQAIMICGYLSLEHVWIDALCIMQGDANDWASESKKMATVYALSTVTIIAASSTSCHSGFLTHHPNSVALNTPPLHVPARLVVQRESKSGFHSSIDESRDPISKRGWTLQEELLSTRYVKFTADDVQWKCNSGTECMCRQPTAAEKPFVRPDETYLQCREEWLNVVEGFAHRLFSDDRDRLQALSGLARMSQIRIQSTYLAGNWRNHLDPTPGANRCALAWRVQHSGRCYGAYIAPSFSWASIDAPIIFESCRRAGWLYGVVDAGTTPVSPSDPFGKVLDGFLTIRGPILRCSVQGGERLQVKMQWNFEIKWYDWYIDCPLRRNILADGHGSLSRHPQGGTQFEETPAHVLFLHQNSIVLHGLLLGRELSREGYQRIGFVIMVLRETDYGATDRELASLWDRSRQLITIY</sequence>
<evidence type="ECO:0000259" key="2">
    <source>
        <dbReference type="Pfam" id="PF06985"/>
    </source>
</evidence>
<gene>
    <name evidence="3" type="ORF">B0T16DRAFT_139668</name>
</gene>
<dbReference type="AlphaFoldDB" id="A0AA39Y5E9"/>
<feature type="region of interest" description="Disordered" evidence="1">
    <location>
        <begin position="1"/>
        <end position="20"/>
    </location>
</feature>
<dbReference type="PANTHER" id="PTHR33112:SF16">
    <property type="entry name" value="HETEROKARYON INCOMPATIBILITY DOMAIN-CONTAINING PROTEIN"/>
    <property type="match status" value="1"/>
</dbReference>
<accession>A0AA39Y5E9</accession>
<dbReference type="InterPro" id="IPR010730">
    <property type="entry name" value="HET"/>
</dbReference>
<dbReference type="EMBL" id="JAULSV010000004">
    <property type="protein sequence ID" value="KAK0645401.1"/>
    <property type="molecule type" value="Genomic_DNA"/>
</dbReference>
<reference evidence="3" key="1">
    <citation type="submission" date="2023-06" db="EMBL/GenBank/DDBJ databases">
        <title>Genome-scale phylogeny and comparative genomics of the fungal order Sordariales.</title>
        <authorList>
            <consortium name="Lawrence Berkeley National Laboratory"/>
            <person name="Hensen N."/>
            <person name="Bonometti L."/>
            <person name="Westerberg I."/>
            <person name="Brannstrom I.O."/>
            <person name="Guillou S."/>
            <person name="Cros-Aarteil S."/>
            <person name="Calhoun S."/>
            <person name="Haridas S."/>
            <person name="Kuo A."/>
            <person name="Mondo S."/>
            <person name="Pangilinan J."/>
            <person name="Riley R."/>
            <person name="Labutti K."/>
            <person name="Andreopoulos B."/>
            <person name="Lipzen A."/>
            <person name="Chen C."/>
            <person name="Yanf M."/>
            <person name="Daum C."/>
            <person name="Ng V."/>
            <person name="Clum A."/>
            <person name="Steindorff A."/>
            <person name="Ohm R."/>
            <person name="Martin F."/>
            <person name="Silar P."/>
            <person name="Natvig D."/>
            <person name="Lalanne C."/>
            <person name="Gautier V."/>
            <person name="Ament-Velasquez S.L."/>
            <person name="Kruys A."/>
            <person name="Hutchinson M.I."/>
            <person name="Powell A.J."/>
            <person name="Barry K."/>
            <person name="Miller A.N."/>
            <person name="Grigoriev I.V."/>
            <person name="Debuchy R."/>
            <person name="Gladieux P."/>
            <person name="Thoren M.H."/>
            <person name="Johannesson H."/>
        </authorList>
    </citation>
    <scope>NUCLEOTIDE SEQUENCE</scope>
    <source>
        <strain evidence="3">SMH2532-1</strain>
    </source>
</reference>
<evidence type="ECO:0000313" key="4">
    <source>
        <dbReference type="Proteomes" id="UP001174936"/>
    </source>
</evidence>
<feature type="domain" description="Heterokaryon incompatibility" evidence="2">
    <location>
        <begin position="212"/>
        <end position="365"/>
    </location>
</feature>